<dbReference type="PIRSF" id="PIRSF017267">
    <property type="entry name" value="Sulfiredoxin"/>
    <property type="match status" value="1"/>
</dbReference>
<evidence type="ECO:0000256" key="4">
    <source>
        <dbReference type="ARBA" id="ARBA00022840"/>
    </source>
</evidence>
<dbReference type="InterPro" id="IPR016692">
    <property type="entry name" value="Sulfiredoxin"/>
</dbReference>
<keyword evidence="5" id="KW-0049">Antioxidant</keyword>
<dbReference type="GO" id="GO:0005737">
    <property type="term" value="C:cytoplasm"/>
    <property type="evidence" value="ECO:0007669"/>
    <property type="project" value="TreeGrafter"/>
</dbReference>
<dbReference type="GO" id="GO:0034599">
    <property type="term" value="P:cellular response to oxidative stress"/>
    <property type="evidence" value="ECO:0007669"/>
    <property type="project" value="TreeGrafter"/>
</dbReference>
<dbReference type="SUPFAM" id="SSF110849">
    <property type="entry name" value="ParB/Sulfiredoxin"/>
    <property type="match status" value="1"/>
</dbReference>
<evidence type="ECO:0000256" key="3">
    <source>
        <dbReference type="ARBA" id="ARBA00022741"/>
    </source>
</evidence>
<evidence type="ECO:0000256" key="6">
    <source>
        <dbReference type="ARBA" id="ARBA00023002"/>
    </source>
</evidence>
<keyword evidence="7" id="KW-1015">Disulfide bond</keyword>
<dbReference type="PANTHER" id="PTHR21348">
    <property type="match status" value="1"/>
</dbReference>
<organism evidence="10 11">
    <name type="scientific">Umezakia ovalisporum FSS-62</name>
    <dbReference type="NCBI Taxonomy" id="2971776"/>
    <lineage>
        <taxon>Bacteria</taxon>
        <taxon>Bacillati</taxon>
        <taxon>Cyanobacteriota</taxon>
        <taxon>Cyanophyceae</taxon>
        <taxon>Nostocales</taxon>
        <taxon>Nodulariaceae</taxon>
        <taxon>Umezakia</taxon>
    </lineage>
</organism>
<dbReference type="RefSeq" id="WP_280652505.1">
    <property type="nucleotide sequence ID" value="NZ_JANQDL010000068.1"/>
</dbReference>
<sequence length="87" mass="9848">MMRVEEIPLNQIKRPLPRVNDPDKVQALMESIAAIGQQEPIDVLEVDGQYYGFSGCHRYEACQRLGKQTIMAKVRKAPPSVLKMHLA</sequence>
<proteinExistence type="inferred from homology"/>
<accession>A0AA43GYY2</accession>
<dbReference type="CDD" id="cd16395">
    <property type="entry name" value="Srx"/>
    <property type="match status" value="1"/>
</dbReference>
<evidence type="ECO:0000313" key="10">
    <source>
        <dbReference type="EMBL" id="MDH6064088.1"/>
    </source>
</evidence>
<evidence type="ECO:0000256" key="2">
    <source>
        <dbReference type="ARBA" id="ARBA00013055"/>
    </source>
</evidence>
<dbReference type="EMBL" id="JANQDL010000068">
    <property type="protein sequence ID" value="MDH6064088.1"/>
    <property type="molecule type" value="Genomic_DNA"/>
</dbReference>
<dbReference type="Gene3D" id="3.90.1530.10">
    <property type="entry name" value="Conserved hypothetical protein from pyrococcus furiosus pfu- 392566-001, ParB domain"/>
    <property type="match status" value="1"/>
</dbReference>
<dbReference type="GO" id="GO:0032542">
    <property type="term" value="F:sulfiredoxin activity"/>
    <property type="evidence" value="ECO:0007669"/>
    <property type="project" value="UniProtKB-EC"/>
</dbReference>
<feature type="domain" description="ParB-like N-terminal" evidence="9">
    <location>
        <begin position="5"/>
        <end position="85"/>
    </location>
</feature>
<keyword evidence="3" id="KW-0547">Nucleotide-binding</keyword>
<comment type="caution">
    <text evidence="10">The sequence shown here is derived from an EMBL/GenBank/DDBJ whole genome shotgun (WGS) entry which is preliminary data.</text>
</comment>
<dbReference type="AlphaFoldDB" id="A0AA43GYY2"/>
<comment type="catalytic activity">
    <reaction evidence="8">
        <text>S-hydroxy-S-oxy-L-cysteinyl-[peroxiredoxin] + [protein]-dithiol + ATP = S-hydroxy-L-cysteinyl-[peroxiredoxin] + [protein]-disulfide + ADP + phosphate</text>
        <dbReference type="Rhea" id="RHEA:17545"/>
        <dbReference type="Rhea" id="RHEA-COMP:10593"/>
        <dbReference type="Rhea" id="RHEA-COMP:10594"/>
        <dbReference type="Rhea" id="RHEA-COMP:13681"/>
        <dbReference type="Rhea" id="RHEA-COMP:17976"/>
        <dbReference type="ChEBI" id="CHEBI:29950"/>
        <dbReference type="ChEBI" id="CHEBI:30616"/>
        <dbReference type="ChEBI" id="CHEBI:43474"/>
        <dbReference type="ChEBI" id="CHEBI:50058"/>
        <dbReference type="ChEBI" id="CHEBI:61973"/>
        <dbReference type="ChEBI" id="CHEBI:61974"/>
        <dbReference type="ChEBI" id="CHEBI:456216"/>
        <dbReference type="EC" id="1.8.98.2"/>
    </reaction>
</comment>
<dbReference type="GO" id="GO:0005524">
    <property type="term" value="F:ATP binding"/>
    <property type="evidence" value="ECO:0007669"/>
    <property type="project" value="UniProtKB-KW"/>
</dbReference>
<name>A0AA43GYY2_9CYAN</name>
<dbReference type="Proteomes" id="UP001159370">
    <property type="component" value="Unassembled WGS sequence"/>
</dbReference>
<reference evidence="10 11" key="1">
    <citation type="journal article" date="2023" name="J. Phycol.">
        <title>Chrysosporum ovalisporum is synonymous with the true-branching cyanobacterium Umezakia natans (Nostocales/Aphanizomenonaceae).</title>
        <authorList>
            <person name="McGregor G.B."/>
            <person name="Sendall B.C."/>
            <person name="Niiyama Y."/>
            <person name="Tuji A."/>
            <person name="Willis A."/>
        </authorList>
    </citation>
    <scope>NUCLEOTIDE SEQUENCE [LARGE SCALE GENOMIC DNA]</scope>
    <source>
        <strain evidence="10 11">FSS-62</strain>
    </source>
</reference>
<gene>
    <name evidence="10" type="ORF">NWP23_09980</name>
</gene>
<dbReference type="SMART" id="SM00470">
    <property type="entry name" value="ParB"/>
    <property type="match status" value="1"/>
</dbReference>
<evidence type="ECO:0000256" key="7">
    <source>
        <dbReference type="ARBA" id="ARBA00023157"/>
    </source>
</evidence>
<evidence type="ECO:0000256" key="1">
    <source>
        <dbReference type="ARBA" id="ARBA00009609"/>
    </source>
</evidence>
<evidence type="ECO:0000313" key="11">
    <source>
        <dbReference type="Proteomes" id="UP001159370"/>
    </source>
</evidence>
<dbReference type="GeneID" id="83686156"/>
<dbReference type="PANTHER" id="PTHR21348:SF2">
    <property type="entry name" value="SULFIREDOXIN-1"/>
    <property type="match status" value="1"/>
</dbReference>
<evidence type="ECO:0000256" key="8">
    <source>
        <dbReference type="ARBA" id="ARBA00047514"/>
    </source>
</evidence>
<protein>
    <recommendedName>
        <fullName evidence="2">sulfiredoxin</fullName>
        <ecNumber evidence="2">1.8.98.2</ecNumber>
    </recommendedName>
</protein>
<dbReference type="InterPro" id="IPR036086">
    <property type="entry name" value="ParB/Sulfiredoxin_sf"/>
</dbReference>
<comment type="similarity">
    <text evidence="1">Belongs to the sulfiredoxin family.</text>
</comment>
<dbReference type="InterPro" id="IPR003115">
    <property type="entry name" value="ParB_N"/>
</dbReference>
<evidence type="ECO:0000259" key="9">
    <source>
        <dbReference type="SMART" id="SM00470"/>
    </source>
</evidence>
<keyword evidence="6" id="KW-0560">Oxidoreductase</keyword>
<keyword evidence="4" id="KW-0067">ATP-binding</keyword>
<dbReference type="EC" id="1.8.98.2" evidence="2"/>
<evidence type="ECO:0000256" key="5">
    <source>
        <dbReference type="ARBA" id="ARBA00022862"/>
    </source>
</evidence>
<dbReference type="Pfam" id="PF02195">
    <property type="entry name" value="ParB_N"/>
    <property type="match status" value="1"/>
</dbReference>